<dbReference type="CDD" id="cd18295">
    <property type="entry name" value="BTB1_POZ_ABTB1_BPOZ1"/>
    <property type="match status" value="1"/>
</dbReference>
<protein>
    <recommendedName>
        <fullName evidence="3">BTB domain-containing protein</fullName>
    </recommendedName>
</protein>
<proteinExistence type="predicted"/>
<gene>
    <name evidence="4" type="ORF">KUTeg_020158</name>
</gene>
<dbReference type="PANTHER" id="PTHR46231">
    <property type="entry name" value="ANKYRIN REPEAT AND BTB/POZ DOMAIN-CONTAINING PROTEIN 1"/>
    <property type="match status" value="1"/>
</dbReference>
<dbReference type="InterPro" id="IPR002110">
    <property type="entry name" value="Ankyrin_rpt"/>
</dbReference>
<evidence type="ECO:0000313" key="5">
    <source>
        <dbReference type="Proteomes" id="UP001217089"/>
    </source>
</evidence>
<name>A0ABQ9E9S9_TEGGR</name>
<dbReference type="Pfam" id="PF00651">
    <property type="entry name" value="BTB"/>
    <property type="match status" value="2"/>
</dbReference>
<feature type="domain" description="BTB" evidence="3">
    <location>
        <begin position="108"/>
        <end position="175"/>
    </location>
</feature>
<dbReference type="CDD" id="cd18497">
    <property type="entry name" value="BACK_ABTB1_BPOZ"/>
    <property type="match status" value="1"/>
</dbReference>
<dbReference type="InterPro" id="IPR044515">
    <property type="entry name" value="ABTB1"/>
</dbReference>
<organism evidence="4 5">
    <name type="scientific">Tegillarca granosa</name>
    <name type="common">Malaysian cockle</name>
    <name type="synonym">Anadara granosa</name>
    <dbReference type="NCBI Taxonomy" id="220873"/>
    <lineage>
        <taxon>Eukaryota</taxon>
        <taxon>Metazoa</taxon>
        <taxon>Spiralia</taxon>
        <taxon>Lophotrochozoa</taxon>
        <taxon>Mollusca</taxon>
        <taxon>Bivalvia</taxon>
        <taxon>Autobranchia</taxon>
        <taxon>Pteriomorphia</taxon>
        <taxon>Arcoida</taxon>
        <taxon>Arcoidea</taxon>
        <taxon>Arcidae</taxon>
        <taxon>Tegillarca</taxon>
    </lineage>
</organism>
<keyword evidence="1" id="KW-0677">Repeat</keyword>
<dbReference type="InterPro" id="IPR036770">
    <property type="entry name" value="Ankyrin_rpt-contain_sf"/>
</dbReference>
<dbReference type="Gene3D" id="3.30.710.10">
    <property type="entry name" value="Potassium Channel Kv1.1, Chain A"/>
    <property type="match status" value="2"/>
</dbReference>
<dbReference type="EMBL" id="JARBDR010000918">
    <property type="protein sequence ID" value="KAJ8301171.1"/>
    <property type="molecule type" value="Genomic_DNA"/>
</dbReference>
<comment type="caution">
    <text evidence="4">The sequence shown here is derived from an EMBL/GenBank/DDBJ whole genome shotgun (WGS) entry which is preliminary data.</text>
</comment>
<dbReference type="Gene3D" id="1.25.40.20">
    <property type="entry name" value="Ankyrin repeat-containing domain"/>
    <property type="match status" value="1"/>
</dbReference>
<evidence type="ECO:0000259" key="3">
    <source>
        <dbReference type="PROSITE" id="PS50097"/>
    </source>
</evidence>
<evidence type="ECO:0000256" key="2">
    <source>
        <dbReference type="ARBA" id="ARBA00023043"/>
    </source>
</evidence>
<evidence type="ECO:0000313" key="4">
    <source>
        <dbReference type="EMBL" id="KAJ8301171.1"/>
    </source>
</evidence>
<feature type="domain" description="BTB" evidence="3">
    <location>
        <begin position="211"/>
        <end position="267"/>
    </location>
</feature>
<dbReference type="Proteomes" id="UP001217089">
    <property type="component" value="Unassembled WGS sequence"/>
</dbReference>
<accession>A0ABQ9E9S9</accession>
<dbReference type="InterPro" id="IPR011333">
    <property type="entry name" value="SKP1/BTB/POZ_sf"/>
</dbReference>
<dbReference type="CDD" id="cd18296">
    <property type="entry name" value="BTB2_POZ_ABTB1_BPOZ1"/>
    <property type="match status" value="1"/>
</dbReference>
<dbReference type="SUPFAM" id="SSF54695">
    <property type="entry name" value="POZ domain"/>
    <property type="match status" value="2"/>
</dbReference>
<keyword evidence="5" id="KW-1185">Reference proteome</keyword>
<dbReference type="PROSITE" id="PS50097">
    <property type="entry name" value="BTB"/>
    <property type="match status" value="2"/>
</dbReference>
<evidence type="ECO:0000256" key="1">
    <source>
        <dbReference type="ARBA" id="ARBA00022737"/>
    </source>
</evidence>
<dbReference type="PANTHER" id="PTHR46231:SF1">
    <property type="entry name" value="ANKYRIN REPEAT AND BTB_POZ DOMAIN-CONTAINING PROTEIN 1"/>
    <property type="match status" value="1"/>
</dbReference>
<sequence length="399" mass="46863">MDRHELLLSCRKGDLEKVQYLVEQKEVEINIRDNWDSTPLYYACLCGHRSIVRNVKLIPLMEKGVYTGALTNDIRNLLKSFNVISTKTIRRDLYEEFLRRLLETGVYADVYFHLNGEEIPAHKSILSARCPYFATLFRNRWLGRQNIKLKHYLIQPSTLKSILQYLYTGRLETHIDDIDDCIRLAKQCKLYELIEEITEKTQERFIFWWLAFFCGRSDYFKAQLSDHFGETDTDDNSIQVVALHSITADIFTRVMYYIYQDYCELTEDTVYDVLCAADLYLLPGLKRQCANCISKYIDDSNVLSILMLSRLYSLQRLEDQCAEFIANNLEKIILLTEFAEIVKKDAKEVKKRQETDSIDIIDEIRFHITSFIQSYSDVEEANEKLKKIDDLLETLDLEG</sequence>
<reference evidence="4 5" key="1">
    <citation type="submission" date="2022-12" db="EMBL/GenBank/DDBJ databases">
        <title>Chromosome-level genome of Tegillarca granosa.</title>
        <authorList>
            <person name="Kim J."/>
        </authorList>
    </citation>
    <scope>NUCLEOTIDE SEQUENCE [LARGE SCALE GENOMIC DNA]</scope>
    <source>
        <strain evidence="4">Teg-2019</strain>
        <tissue evidence="4">Adductor muscle</tissue>
    </source>
</reference>
<dbReference type="SUPFAM" id="SSF48403">
    <property type="entry name" value="Ankyrin repeat"/>
    <property type="match status" value="1"/>
</dbReference>
<dbReference type="Pfam" id="PF13637">
    <property type="entry name" value="Ank_4"/>
    <property type="match status" value="1"/>
</dbReference>
<dbReference type="InterPro" id="IPR000210">
    <property type="entry name" value="BTB/POZ_dom"/>
</dbReference>
<keyword evidence="2" id="KW-0040">ANK repeat</keyword>
<dbReference type="SMART" id="SM00225">
    <property type="entry name" value="BTB"/>
    <property type="match status" value="2"/>
</dbReference>